<comment type="caution">
    <text evidence="1">The sequence shown here is derived from an EMBL/GenBank/DDBJ whole genome shotgun (WGS) entry which is preliminary data.</text>
</comment>
<dbReference type="Proteomes" id="UP001162992">
    <property type="component" value="Chromosome 14"/>
</dbReference>
<dbReference type="EMBL" id="CM055105">
    <property type="protein sequence ID" value="KAJ7530909.1"/>
    <property type="molecule type" value="Genomic_DNA"/>
</dbReference>
<sequence length="635" mass="69215">MEESGAQAFIQSLIDAVNKISSIGEYGKMNKKDCIHLTRRLKLLVPLFEEVRDMKQPLAAEALICFEALASVLKDAKHLLQDCHDGSRLYLALEKESTGHRFQGVAAALAHALDGLPYGLVEVSDEVREQVELVQCQLKRAKEMVNVQDCHLYEDRMMTLANEVEMDKHHALLEQLAEDLELKTMSDLKQESQALQNTIMEKGGTADDSLELISCVLRKLEKVVASDSLEADTPYLEMARLTIGPSADKSSPPLIPDDFRCPISLELMKDPVIVATGQTYERVCIQKWLDAGHRTCPKTQQILPHSVLTPNYVLRSLIAQWCEANDLELPKKIGCSHGGKSSGACIENPGLSVGERSTVEILVQKLRTGQLDIQRAAAGELRLLAKRSIENRRCIAEAGAIPLLVGLLSTRDPRTQEHAVTALLNLSINDNNKGQIVLAGAIDPIVEILKSGSMEARENAAATLFSLSVVDENKVTIGASGAIAFLVDLLRDGTLRGKKDAATALFNLSIYQGNKPRAVRAGVVPELINLLLDRSTGMIDEALAILAILATHQEGRVAIGQAEAIPVLVDLIKSGSPRNKENAAAVLLALINNDHAHLATTCQLHAIEPLTELAHTGTPRARRKANALLDYLIEQ</sequence>
<keyword evidence="2" id="KW-1185">Reference proteome</keyword>
<evidence type="ECO:0000313" key="2">
    <source>
        <dbReference type="Proteomes" id="UP001162992"/>
    </source>
</evidence>
<evidence type="ECO:0000313" key="1">
    <source>
        <dbReference type="EMBL" id="KAJ7530909.1"/>
    </source>
</evidence>
<name>A0ACC2BMA2_DIPCM</name>
<accession>A0ACC2BMA2</accession>
<organism evidence="1 2">
    <name type="scientific">Diphasiastrum complanatum</name>
    <name type="common">Issler's clubmoss</name>
    <name type="synonym">Lycopodium complanatum</name>
    <dbReference type="NCBI Taxonomy" id="34168"/>
    <lineage>
        <taxon>Eukaryota</taxon>
        <taxon>Viridiplantae</taxon>
        <taxon>Streptophyta</taxon>
        <taxon>Embryophyta</taxon>
        <taxon>Tracheophyta</taxon>
        <taxon>Lycopodiopsida</taxon>
        <taxon>Lycopodiales</taxon>
        <taxon>Lycopodiaceae</taxon>
        <taxon>Lycopodioideae</taxon>
        <taxon>Diphasiastrum</taxon>
    </lineage>
</organism>
<reference evidence="2" key="1">
    <citation type="journal article" date="2024" name="Proc. Natl. Acad. Sci. U.S.A.">
        <title>Extraordinary preservation of gene collinearity over three hundred million years revealed in homosporous lycophytes.</title>
        <authorList>
            <person name="Li C."/>
            <person name="Wickell D."/>
            <person name="Kuo L.Y."/>
            <person name="Chen X."/>
            <person name="Nie B."/>
            <person name="Liao X."/>
            <person name="Peng D."/>
            <person name="Ji J."/>
            <person name="Jenkins J."/>
            <person name="Williams M."/>
            <person name="Shu S."/>
            <person name="Plott C."/>
            <person name="Barry K."/>
            <person name="Rajasekar S."/>
            <person name="Grimwood J."/>
            <person name="Han X."/>
            <person name="Sun S."/>
            <person name="Hou Z."/>
            <person name="He W."/>
            <person name="Dai G."/>
            <person name="Sun C."/>
            <person name="Schmutz J."/>
            <person name="Leebens-Mack J.H."/>
            <person name="Li F.W."/>
            <person name="Wang L."/>
        </authorList>
    </citation>
    <scope>NUCLEOTIDE SEQUENCE [LARGE SCALE GENOMIC DNA]</scope>
    <source>
        <strain evidence="2">cv. PW_Plant_1</strain>
    </source>
</reference>
<gene>
    <name evidence="1" type="ORF">O6H91_14G024500</name>
</gene>
<protein>
    <submittedName>
        <fullName evidence="1">Uncharacterized protein</fullName>
    </submittedName>
</protein>
<proteinExistence type="predicted"/>